<dbReference type="Proteomes" id="UP000217838">
    <property type="component" value="Unassembled WGS sequence"/>
</dbReference>
<comment type="caution">
    <text evidence="1">The sequence shown here is derived from an EMBL/GenBank/DDBJ whole genome shotgun (WGS) entry which is preliminary data.</text>
</comment>
<name>A0A2A4YCA1_UNCAE</name>
<reference evidence="2" key="1">
    <citation type="submission" date="2017-08" db="EMBL/GenBank/DDBJ databases">
        <title>A dynamic microbial community with high functional redundancy inhabits the cold, oxic subseafloor aquifer.</title>
        <authorList>
            <person name="Tully B.J."/>
            <person name="Wheat C.G."/>
            <person name="Glazer B.T."/>
            <person name="Huber J.A."/>
        </authorList>
    </citation>
    <scope>NUCLEOTIDE SEQUENCE [LARGE SCALE GENOMIC DNA]</scope>
</reference>
<feature type="non-terminal residue" evidence="1">
    <location>
        <position position="1"/>
    </location>
</feature>
<dbReference type="InterPro" id="IPR033749">
    <property type="entry name" value="Polyprenyl_synt_CS"/>
</dbReference>
<dbReference type="Gene3D" id="1.10.600.10">
    <property type="entry name" value="Farnesyl Diphosphate Synthase"/>
    <property type="match status" value="1"/>
</dbReference>
<dbReference type="PROSITE" id="PS00444">
    <property type="entry name" value="POLYPRENYL_SYNTHASE_2"/>
    <property type="match status" value="1"/>
</dbReference>
<dbReference type="InterPro" id="IPR008949">
    <property type="entry name" value="Isoprenoid_synthase_dom_sf"/>
</dbReference>
<organism evidence="1 2">
    <name type="scientific">Aerophobetes bacterium</name>
    <dbReference type="NCBI Taxonomy" id="2030807"/>
    <lineage>
        <taxon>Bacteria</taxon>
        <taxon>Candidatus Aerophobota</taxon>
    </lineage>
</organism>
<sequence>FGMAFQIADDIRDMDQDSKRDVPINLAIFIGEKKAMNTLLSHLSSFESFATKLGIYTKDFETLRDKILSHAQEK</sequence>
<evidence type="ECO:0000313" key="1">
    <source>
        <dbReference type="EMBL" id="PCI92321.1"/>
    </source>
</evidence>
<accession>A0A2A4YCA1</accession>
<protein>
    <recommendedName>
        <fullName evidence="3">Polyprenyl synthetase family protein</fullName>
    </recommendedName>
</protein>
<evidence type="ECO:0008006" key="3">
    <source>
        <dbReference type="Google" id="ProtNLM"/>
    </source>
</evidence>
<dbReference type="EMBL" id="NVUU01000111">
    <property type="protein sequence ID" value="PCI92321.1"/>
    <property type="molecule type" value="Genomic_DNA"/>
</dbReference>
<proteinExistence type="predicted"/>
<evidence type="ECO:0000313" key="2">
    <source>
        <dbReference type="Proteomes" id="UP000217838"/>
    </source>
</evidence>
<dbReference type="AlphaFoldDB" id="A0A2A4YCA1"/>
<gene>
    <name evidence="1" type="ORF">COB11_07670</name>
</gene>